<name>A0A238ZYN6_9BACT</name>
<feature type="transmembrane region" description="Helical" evidence="5">
    <location>
        <begin position="83"/>
        <end position="102"/>
    </location>
</feature>
<feature type="transmembrane region" description="Helical" evidence="5">
    <location>
        <begin position="403"/>
        <end position="422"/>
    </location>
</feature>
<feature type="transmembrane region" description="Helical" evidence="5">
    <location>
        <begin position="51"/>
        <end position="71"/>
    </location>
</feature>
<feature type="compositionally biased region" description="Basic and acidic residues" evidence="4">
    <location>
        <begin position="433"/>
        <end position="448"/>
    </location>
</feature>
<feature type="transmembrane region" description="Helical" evidence="5">
    <location>
        <begin position="375"/>
        <end position="397"/>
    </location>
</feature>
<feature type="transmembrane region" description="Helical" evidence="5">
    <location>
        <begin position="204"/>
        <end position="224"/>
    </location>
</feature>
<dbReference type="InterPro" id="IPR011701">
    <property type="entry name" value="MFS"/>
</dbReference>
<dbReference type="InterPro" id="IPR052714">
    <property type="entry name" value="MFS_Exporter"/>
</dbReference>
<evidence type="ECO:0000313" key="7">
    <source>
        <dbReference type="Proteomes" id="UP000198324"/>
    </source>
</evidence>
<feature type="region of interest" description="Disordered" evidence="4">
    <location>
        <begin position="433"/>
        <end position="463"/>
    </location>
</feature>
<dbReference type="Pfam" id="PF07690">
    <property type="entry name" value="MFS_1"/>
    <property type="match status" value="1"/>
</dbReference>
<dbReference type="Gene3D" id="1.20.1250.20">
    <property type="entry name" value="MFS general substrate transporter like domains"/>
    <property type="match status" value="2"/>
</dbReference>
<dbReference type="EMBL" id="FZOC01000003">
    <property type="protein sequence ID" value="SNR88252.1"/>
    <property type="molecule type" value="Genomic_DNA"/>
</dbReference>
<sequence length="463" mass="48308">MGERGIAPSQRAGKGSRLDLRPCAGLAQATGHDARGDAMPSPRPPLFTFRFLALCLLMLLAYCNISVFYNLYPYMEQLGVPQAWRGTIISASSVATIAGFLLITPRIGVHSAPWVILAGIGLLVACGVGYLHVTGVPGLFALRIMNGAGIALVTASATTLLVAHIAPERSGQAFGVYSIAALLPYSIVPFVFDHLPVPLSSPAEGYAAMSLALAPAALLALALARGRCGRDAGPERAGAATMLKSLRTPQTALLLLMNIVYYLNFSSLFFLSKTLFAARGLGGVGVFFSIQTMVMLAIRVLGSRLFDEIQKPLLVLWCYGLTALGFGMLGATRGEGMAVATALVLGLGMGVGPPSMNALMFALSERRVQAVNSNLMVMALQAGNFLGPILGGAAVGLLGHDGFLGVGGLSCLVGMWLALLFLRRGWTGGAGREGKGLLDGGPGRKKDPANTPGALQGREKRTI</sequence>
<evidence type="ECO:0000256" key="4">
    <source>
        <dbReference type="SAM" id="MobiDB-lite"/>
    </source>
</evidence>
<keyword evidence="2 5" id="KW-1133">Transmembrane helix</keyword>
<feature type="transmembrane region" description="Helical" evidence="5">
    <location>
        <begin position="139"/>
        <end position="162"/>
    </location>
</feature>
<evidence type="ECO:0000256" key="3">
    <source>
        <dbReference type="ARBA" id="ARBA00023136"/>
    </source>
</evidence>
<dbReference type="SUPFAM" id="SSF103473">
    <property type="entry name" value="MFS general substrate transporter"/>
    <property type="match status" value="1"/>
</dbReference>
<keyword evidence="1 5" id="KW-0812">Transmembrane</keyword>
<feature type="transmembrane region" description="Helical" evidence="5">
    <location>
        <begin position="174"/>
        <end position="192"/>
    </location>
</feature>
<reference evidence="6 7" key="1">
    <citation type="submission" date="2017-06" db="EMBL/GenBank/DDBJ databases">
        <authorList>
            <person name="Kim H.J."/>
            <person name="Triplett B.A."/>
        </authorList>
    </citation>
    <scope>NUCLEOTIDE SEQUENCE [LARGE SCALE GENOMIC DNA]</scope>
    <source>
        <strain evidence="6 7">DSM 13116</strain>
    </source>
</reference>
<dbReference type="Proteomes" id="UP000198324">
    <property type="component" value="Unassembled WGS sequence"/>
</dbReference>
<dbReference type="PANTHER" id="PTHR23531:SF1">
    <property type="entry name" value="QUINOLENE RESISTANCE PROTEIN NORA"/>
    <property type="match status" value="1"/>
</dbReference>
<feature type="transmembrane region" description="Helical" evidence="5">
    <location>
        <begin position="313"/>
        <end position="331"/>
    </location>
</feature>
<feature type="transmembrane region" description="Helical" evidence="5">
    <location>
        <begin position="252"/>
        <end position="271"/>
    </location>
</feature>
<evidence type="ECO:0000256" key="5">
    <source>
        <dbReference type="SAM" id="Phobius"/>
    </source>
</evidence>
<evidence type="ECO:0000256" key="1">
    <source>
        <dbReference type="ARBA" id="ARBA00022692"/>
    </source>
</evidence>
<dbReference type="GO" id="GO:0022857">
    <property type="term" value="F:transmembrane transporter activity"/>
    <property type="evidence" value="ECO:0007669"/>
    <property type="project" value="InterPro"/>
</dbReference>
<dbReference type="AlphaFoldDB" id="A0A238ZYN6"/>
<evidence type="ECO:0000256" key="2">
    <source>
        <dbReference type="ARBA" id="ARBA00022989"/>
    </source>
</evidence>
<dbReference type="PANTHER" id="PTHR23531">
    <property type="entry name" value="QUINOLENE RESISTANCE PROTEIN NORA"/>
    <property type="match status" value="1"/>
</dbReference>
<feature type="transmembrane region" description="Helical" evidence="5">
    <location>
        <begin position="277"/>
        <end position="301"/>
    </location>
</feature>
<proteinExistence type="predicted"/>
<feature type="transmembrane region" description="Helical" evidence="5">
    <location>
        <begin position="337"/>
        <end position="363"/>
    </location>
</feature>
<protein>
    <submittedName>
        <fullName evidence="6">Predicted arabinose efflux permease, MFS family</fullName>
    </submittedName>
</protein>
<dbReference type="InterPro" id="IPR036259">
    <property type="entry name" value="MFS_trans_sf"/>
</dbReference>
<accession>A0A238ZYN6</accession>
<evidence type="ECO:0000313" key="6">
    <source>
        <dbReference type="EMBL" id="SNR88252.1"/>
    </source>
</evidence>
<keyword evidence="7" id="KW-1185">Reference proteome</keyword>
<organism evidence="6 7">
    <name type="scientific">Humidesulfovibrio mexicanus</name>
    <dbReference type="NCBI Taxonomy" id="147047"/>
    <lineage>
        <taxon>Bacteria</taxon>
        <taxon>Pseudomonadati</taxon>
        <taxon>Thermodesulfobacteriota</taxon>
        <taxon>Desulfovibrionia</taxon>
        <taxon>Desulfovibrionales</taxon>
        <taxon>Desulfovibrionaceae</taxon>
        <taxon>Humidesulfovibrio</taxon>
    </lineage>
</organism>
<keyword evidence="3 5" id="KW-0472">Membrane</keyword>
<feature type="transmembrane region" description="Helical" evidence="5">
    <location>
        <begin position="114"/>
        <end position="133"/>
    </location>
</feature>
<gene>
    <name evidence="6" type="ORF">SAMN04488503_1698</name>
</gene>